<sequence>MPKLDGTGPMGPGAGTGRGMGYCGAGLG</sequence>
<evidence type="ECO:0000313" key="3">
    <source>
        <dbReference type="Proteomes" id="UP000228775"/>
    </source>
</evidence>
<organism evidence="2 3">
    <name type="scientific">Candidatus Portnoybacteria bacterium CG06_land_8_20_14_3_00_39_12</name>
    <dbReference type="NCBI Taxonomy" id="1974809"/>
    <lineage>
        <taxon>Bacteria</taxon>
        <taxon>Candidatus Portnoyibacteriota</taxon>
    </lineage>
</organism>
<proteinExistence type="predicted"/>
<feature type="non-terminal residue" evidence="2">
    <location>
        <position position="28"/>
    </location>
</feature>
<feature type="region of interest" description="Disordered" evidence="1">
    <location>
        <begin position="1"/>
        <end position="28"/>
    </location>
</feature>
<evidence type="ECO:0000313" key="2">
    <source>
        <dbReference type="EMBL" id="PIU75258.1"/>
    </source>
</evidence>
<dbReference type="Proteomes" id="UP000228775">
    <property type="component" value="Unassembled WGS sequence"/>
</dbReference>
<dbReference type="AlphaFoldDB" id="A0A2M7AX99"/>
<protein>
    <submittedName>
        <fullName evidence="2">Uncharacterized protein</fullName>
    </submittedName>
</protein>
<name>A0A2M7AX99_9BACT</name>
<dbReference type="InterPro" id="IPR035205">
    <property type="entry name" value="DUF5320"/>
</dbReference>
<reference evidence="3" key="1">
    <citation type="submission" date="2017-09" db="EMBL/GenBank/DDBJ databases">
        <title>Depth-based differentiation of microbial function through sediment-hosted aquifers and enrichment of novel symbionts in the deep terrestrial subsurface.</title>
        <authorList>
            <person name="Probst A.J."/>
            <person name="Ladd B."/>
            <person name="Jarett J.K."/>
            <person name="Geller-Mcgrath D.E."/>
            <person name="Sieber C.M.K."/>
            <person name="Emerson J.B."/>
            <person name="Anantharaman K."/>
            <person name="Thomas B.C."/>
            <person name="Malmstrom R."/>
            <person name="Stieglmeier M."/>
            <person name="Klingl A."/>
            <person name="Woyke T."/>
            <person name="Ryan C.M."/>
            <person name="Banfield J.F."/>
        </authorList>
    </citation>
    <scope>NUCLEOTIDE SEQUENCE [LARGE SCALE GENOMIC DNA]</scope>
</reference>
<gene>
    <name evidence="2" type="ORF">COS76_01660</name>
</gene>
<evidence type="ECO:0000256" key="1">
    <source>
        <dbReference type="SAM" id="MobiDB-lite"/>
    </source>
</evidence>
<dbReference type="Pfam" id="PF17253">
    <property type="entry name" value="DUF5320"/>
    <property type="match status" value="1"/>
</dbReference>
<dbReference type="EMBL" id="PEVY01000037">
    <property type="protein sequence ID" value="PIU75258.1"/>
    <property type="molecule type" value="Genomic_DNA"/>
</dbReference>
<feature type="compositionally biased region" description="Gly residues" evidence="1">
    <location>
        <begin position="8"/>
        <end position="28"/>
    </location>
</feature>
<accession>A0A2M7AX99</accession>
<comment type="caution">
    <text evidence="2">The sequence shown here is derived from an EMBL/GenBank/DDBJ whole genome shotgun (WGS) entry which is preliminary data.</text>
</comment>